<dbReference type="EMBL" id="JABEPQ010000001">
    <property type="protein sequence ID" value="NNM45271.1"/>
    <property type="molecule type" value="Genomic_DNA"/>
</dbReference>
<feature type="transmembrane region" description="Helical" evidence="1">
    <location>
        <begin position="107"/>
        <end position="127"/>
    </location>
</feature>
<comment type="caution">
    <text evidence="2">The sequence shown here is derived from an EMBL/GenBank/DDBJ whole genome shotgun (WGS) entry which is preliminary data.</text>
</comment>
<accession>A0A849HG95</accession>
<gene>
    <name evidence="2" type="ORF">HJG52_04540</name>
</gene>
<dbReference type="RefSeq" id="WP_171242310.1">
    <property type="nucleotide sequence ID" value="NZ_JABEPQ010000001.1"/>
</dbReference>
<proteinExistence type="predicted"/>
<dbReference type="InterPro" id="IPR007136">
    <property type="entry name" value="DUF347"/>
</dbReference>
<keyword evidence="1" id="KW-1133">Transmembrane helix</keyword>
<sequence length="276" mass="29230">MTTAPGSTSRRAAARTLLNRVPEVTAYFWIIKVLATTVGETAADYLNETLGFGLTGTSIVMSALLVVALVAQFRARRYVPVRYWLVVVLVSIVGTLLTDNLTDNLGVPLVVTTAVFAVALAVTFAAWFASERTLSIHTIYTARRESFYWLTILMTFALGTAAGDLLAERLALGYLTSAVLFAVAIAVIAIAHKAGLIAAIPAFWAAYVLTRPLGASLGDLLSQARADGGLGLGTTVTSLIFLVAILGLVAFLTLTRRDRTPVAASHTDDVLTGAEV</sequence>
<keyword evidence="1" id="KW-0812">Transmembrane</keyword>
<keyword evidence="3" id="KW-1185">Reference proteome</keyword>
<dbReference type="Proteomes" id="UP000588586">
    <property type="component" value="Unassembled WGS sequence"/>
</dbReference>
<reference evidence="2 3" key="1">
    <citation type="submission" date="2020-04" db="EMBL/GenBank/DDBJ databases">
        <title>Knoellia sp. isolate from air conditioner.</title>
        <authorList>
            <person name="Chea S."/>
            <person name="Kim D.-U."/>
        </authorList>
    </citation>
    <scope>NUCLEOTIDE SEQUENCE [LARGE SCALE GENOMIC DNA]</scope>
    <source>
        <strain evidence="2 3">DB2414S</strain>
    </source>
</reference>
<feature type="transmembrane region" description="Helical" evidence="1">
    <location>
        <begin position="172"/>
        <end position="191"/>
    </location>
</feature>
<feature type="transmembrane region" description="Helical" evidence="1">
    <location>
        <begin position="83"/>
        <end position="101"/>
    </location>
</feature>
<keyword evidence="1" id="KW-0472">Membrane</keyword>
<feature type="transmembrane region" description="Helical" evidence="1">
    <location>
        <begin position="50"/>
        <end position="71"/>
    </location>
</feature>
<name>A0A849HG95_9MICO</name>
<organism evidence="2 3">
    <name type="scientific">Knoellia koreensis</name>
    <dbReference type="NCBI Taxonomy" id="2730921"/>
    <lineage>
        <taxon>Bacteria</taxon>
        <taxon>Bacillati</taxon>
        <taxon>Actinomycetota</taxon>
        <taxon>Actinomycetes</taxon>
        <taxon>Micrococcales</taxon>
        <taxon>Intrasporangiaceae</taxon>
        <taxon>Knoellia</taxon>
    </lineage>
</organism>
<evidence type="ECO:0000313" key="3">
    <source>
        <dbReference type="Proteomes" id="UP000588586"/>
    </source>
</evidence>
<dbReference type="Pfam" id="PF03988">
    <property type="entry name" value="DUF347"/>
    <property type="match status" value="4"/>
</dbReference>
<feature type="transmembrane region" description="Helical" evidence="1">
    <location>
        <begin position="198"/>
        <end position="218"/>
    </location>
</feature>
<dbReference type="AlphaFoldDB" id="A0A849HG95"/>
<evidence type="ECO:0008006" key="4">
    <source>
        <dbReference type="Google" id="ProtNLM"/>
    </source>
</evidence>
<protein>
    <recommendedName>
        <fullName evidence="4">Membrane-anchored protein</fullName>
    </recommendedName>
</protein>
<evidence type="ECO:0000256" key="1">
    <source>
        <dbReference type="SAM" id="Phobius"/>
    </source>
</evidence>
<evidence type="ECO:0000313" key="2">
    <source>
        <dbReference type="EMBL" id="NNM45271.1"/>
    </source>
</evidence>
<feature type="transmembrane region" description="Helical" evidence="1">
    <location>
        <begin position="230"/>
        <end position="254"/>
    </location>
</feature>
<feature type="transmembrane region" description="Helical" evidence="1">
    <location>
        <begin position="147"/>
        <end position="166"/>
    </location>
</feature>